<accession>A0A934IG06</accession>
<reference evidence="2" key="1">
    <citation type="submission" date="2020-12" db="EMBL/GenBank/DDBJ databases">
        <title>Bacterial taxonomy.</title>
        <authorList>
            <person name="Pan X."/>
        </authorList>
    </citation>
    <scope>NUCLEOTIDE SEQUENCE</scope>
    <source>
        <strain evidence="2">KCTC 52957</strain>
    </source>
</reference>
<protein>
    <submittedName>
        <fullName evidence="2">DUF2189 domain-containing protein</fullName>
    </submittedName>
</protein>
<gene>
    <name evidence="2" type="ORF">ILP92_05555</name>
</gene>
<dbReference type="Pfam" id="PF09955">
    <property type="entry name" value="DUF2189"/>
    <property type="match status" value="1"/>
</dbReference>
<evidence type="ECO:0000313" key="3">
    <source>
        <dbReference type="Proteomes" id="UP000642488"/>
    </source>
</evidence>
<keyword evidence="1" id="KW-0472">Membrane</keyword>
<dbReference type="AlphaFoldDB" id="A0A934IG06"/>
<evidence type="ECO:0000313" key="2">
    <source>
        <dbReference type="EMBL" id="MBJ3762208.1"/>
    </source>
</evidence>
<feature type="transmembrane region" description="Helical" evidence="1">
    <location>
        <begin position="66"/>
        <end position="86"/>
    </location>
</feature>
<comment type="caution">
    <text evidence="2">The sequence shown here is derived from an EMBL/GenBank/DDBJ whole genome shotgun (WGS) entry which is preliminary data.</text>
</comment>
<dbReference type="InterPro" id="IPR018692">
    <property type="entry name" value="DUF2189"/>
</dbReference>
<keyword evidence="1" id="KW-0812">Transmembrane</keyword>
<feature type="transmembrane region" description="Helical" evidence="1">
    <location>
        <begin position="186"/>
        <end position="208"/>
    </location>
</feature>
<dbReference type="Proteomes" id="UP000642488">
    <property type="component" value="Unassembled WGS sequence"/>
</dbReference>
<feature type="transmembrane region" description="Helical" evidence="1">
    <location>
        <begin position="242"/>
        <end position="271"/>
    </location>
</feature>
<feature type="transmembrane region" description="Helical" evidence="1">
    <location>
        <begin position="92"/>
        <end position="112"/>
    </location>
</feature>
<feature type="transmembrane region" description="Helical" evidence="1">
    <location>
        <begin position="138"/>
        <end position="166"/>
    </location>
</feature>
<name>A0A934IG06_9RHOB</name>
<dbReference type="RefSeq" id="WP_198915383.1">
    <property type="nucleotide sequence ID" value="NZ_JAEKPD010000005.1"/>
</dbReference>
<evidence type="ECO:0000256" key="1">
    <source>
        <dbReference type="SAM" id="Phobius"/>
    </source>
</evidence>
<keyword evidence="3" id="KW-1185">Reference proteome</keyword>
<proteinExistence type="predicted"/>
<dbReference type="EMBL" id="JAEKPD010000005">
    <property type="protein sequence ID" value="MBJ3762208.1"/>
    <property type="molecule type" value="Genomic_DNA"/>
</dbReference>
<organism evidence="2 3">
    <name type="scientific">Palleronia pontilimi</name>
    <dbReference type="NCBI Taxonomy" id="1964209"/>
    <lineage>
        <taxon>Bacteria</taxon>
        <taxon>Pseudomonadati</taxon>
        <taxon>Pseudomonadota</taxon>
        <taxon>Alphaproteobacteria</taxon>
        <taxon>Rhodobacterales</taxon>
        <taxon>Roseobacteraceae</taxon>
        <taxon>Palleronia</taxon>
    </lineage>
</organism>
<keyword evidence="1" id="KW-1133">Transmembrane helix</keyword>
<sequence length="285" mass="30844">MAKTIGNPLSWTAHRLADASGHIAHSVGRIGGDERIEPRIRAMTLQDIRQVLRAGLDDFGALRTDVMFIVLMYPIIGVLLVFFASNANLMHLVFPMIAGFALIGPFTAVGLYEVSRRRERGEQVSWLAALGVVRSPNFAAIVVLGLYLAAIFVVWIVVAHLVWAATLGPVAPDGVSAFLEAVFTTSAGWAMIVIGTFVGFCFALAVLVTSVISFPLLLDHNVGVPTAVVTSYRVFRRNPRVILAWGLTVAVLLLLGSIPAFVGLIIVLPVLGHATWHLYRRAIEV</sequence>